<name>A0A151Y5Y1_9GAMM</name>
<comment type="caution">
    <text evidence="5">The sequence shown here is derived from an EMBL/GenBank/DDBJ whole genome shotgun (WGS) entry which is preliminary data.</text>
</comment>
<dbReference type="Pfam" id="PF00866">
    <property type="entry name" value="Ring_hydroxyl_B"/>
    <property type="match status" value="1"/>
</dbReference>
<dbReference type="RefSeq" id="WP_067665878.1">
    <property type="nucleotide sequence ID" value="NZ_CBCSIK010000018.1"/>
</dbReference>
<dbReference type="OrthoDB" id="7446267at2"/>
<dbReference type="PANTHER" id="PTHR41534">
    <property type="entry name" value="BLR3401 PROTEIN"/>
    <property type="match status" value="1"/>
</dbReference>
<dbReference type="AlphaFoldDB" id="A0A151Y5Y1"/>
<reference evidence="5 6" key="1">
    <citation type="submission" date="2016-03" db="EMBL/GenBank/DDBJ databases">
        <title>Acinetobacter genomospecies 28 strain ANC 4149.</title>
        <authorList>
            <person name="Radolfova-Krizova L."/>
            <person name="Nemec A."/>
        </authorList>
    </citation>
    <scope>NUCLEOTIDE SEQUENCE [LARGE SCALE GENOMIC DNA]</scope>
    <source>
        <strain evidence="5 6">ANC 4149</strain>
    </source>
</reference>
<keyword evidence="3 5" id="KW-0223">Dioxygenase</keyword>
<dbReference type="Gene3D" id="3.10.450.50">
    <property type="match status" value="1"/>
</dbReference>
<accession>A0A151Y5Y1</accession>
<evidence type="ECO:0000313" key="6">
    <source>
        <dbReference type="Proteomes" id="UP000076276"/>
    </source>
</evidence>
<protein>
    <submittedName>
        <fullName evidence="5">Benzoate 1,2-dioxygenase small subunit</fullName>
    </submittedName>
</protein>
<evidence type="ECO:0000256" key="2">
    <source>
        <dbReference type="ARBA" id="ARBA00022797"/>
    </source>
</evidence>
<evidence type="ECO:0000256" key="1">
    <source>
        <dbReference type="ARBA" id="ARBA00009570"/>
    </source>
</evidence>
<dbReference type="CDD" id="cd00667">
    <property type="entry name" value="ring_hydroxylating_dioxygenases_beta"/>
    <property type="match status" value="1"/>
</dbReference>
<gene>
    <name evidence="5" type="ORF">AZH43_05725</name>
</gene>
<dbReference type="InterPro" id="IPR032710">
    <property type="entry name" value="NTF2-like_dom_sf"/>
</dbReference>
<dbReference type="SUPFAM" id="SSF54427">
    <property type="entry name" value="NTF2-like"/>
    <property type="match status" value="1"/>
</dbReference>
<keyword evidence="4" id="KW-0560">Oxidoreductase</keyword>
<comment type="similarity">
    <text evidence="1">Belongs to the bacterial ring-hydroxylating dioxygenase beta subunit family.</text>
</comment>
<sequence>MNAAVQQDAISLENISQFLYREARFLDDEQWDDWLSCYAPSASFWMPAWDDDDKLTEDPQAEISLIYYPDRQGLEDRVFRIKTERSSATMPDTRTSHNICNIEIVARDGDKVTVRFNWNTLSFRYKTSYSYFGMSRYEIDFSGNEPKILNKYVVLKNDYINQVIDIYHL</sequence>
<evidence type="ECO:0000313" key="5">
    <source>
        <dbReference type="EMBL" id="KYQ73400.1"/>
    </source>
</evidence>
<dbReference type="PANTHER" id="PTHR41534:SF1">
    <property type="entry name" value="BLR3401 PROTEIN"/>
    <property type="match status" value="1"/>
</dbReference>
<dbReference type="EMBL" id="LUAW01000005">
    <property type="protein sequence ID" value="KYQ73400.1"/>
    <property type="molecule type" value="Genomic_DNA"/>
</dbReference>
<proteinExistence type="inferred from homology"/>
<dbReference type="InterPro" id="IPR000391">
    <property type="entry name" value="Rng_hydr_dOase-bsu"/>
</dbReference>
<dbReference type="GO" id="GO:0019380">
    <property type="term" value="P:3-phenylpropionate catabolic process"/>
    <property type="evidence" value="ECO:0007669"/>
    <property type="project" value="TreeGrafter"/>
</dbReference>
<dbReference type="GO" id="GO:0051213">
    <property type="term" value="F:dioxygenase activity"/>
    <property type="evidence" value="ECO:0007669"/>
    <property type="project" value="UniProtKB-KW"/>
</dbReference>
<dbReference type="InterPro" id="IPR017641">
    <property type="entry name" value="Benzo_1-2-diOase_ssu"/>
</dbReference>
<dbReference type="STRING" id="1806892.AZH43_05725"/>
<keyword evidence="6" id="KW-1185">Reference proteome</keyword>
<evidence type="ECO:0000256" key="3">
    <source>
        <dbReference type="ARBA" id="ARBA00022964"/>
    </source>
</evidence>
<organism evidence="5 6">
    <name type="scientific">Acinetobacter pragensis</name>
    <dbReference type="NCBI Taxonomy" id="1806892"/>
    <lineage>
        <taxon>Bacteria</taxon>
        <taxon>Pseudomonadati</taxon>
        <taxon>Pseudomonadota</taxon>
        <taxon>Gammaproteobacteria</taxon>
        <taxon>Moraxellales</taxon>
        <taxon>Moraxellaceae</taxon>
        <taxon>Acinetobacter</taxon>
    </lineage>
</organism>
<dbReference type="Proteomes" id="UP000076276">
    <property type="component" value="Unassembled WGS sequence"/>
</dbReference>
<dbReference type="NCBIfam" id="TIGR03232">
    <property type="entry name" value="benzo_1_2_benB"/>
    <property type="match status" value="1"/>
</dbReference>
<evidence type="ECO:0000256" key="4">
    <source>
        <dbReference type="ARBA" id="ARBA00023002"/>
    </source>
</evidence>
<keyword evidence="2" id="KW-0058">Aromatic hydrocarbons catabolism</keyword>